<sequence>MLADLAQTEYASSIELTPKLVVMGHNPDAAEQPGYRFGLVPVAGLMTNSAGVPGEVLIAALLEKLAGDPEVLVVGYMAEVWMARYTKEARALLGPTVNPEDAPNREEVLLMNLRSTDCVALKTCSLTRDGQKTTVGKGDLLFNSRAHEPQAGRYTH</sequence>
<reference evidence="1 2" key="1">
    <citation type="submission" date="2015-11" db="EMBL/GenBank/DDBJ databases">
        <title>Expanding the genomic diversity of Burkholderia species for the development of highly accurate diagnostics.</title>
        <authorList>
            <person name="Sahl J."/>
            <person name="Keim P."/>
            <person name="Wagner D."/>
        </authorList>
    </citation>
    <scope>NUCLEOTIDE SEQUENCE [LARGE SCALE GENOMIC DNA]</scope>
    <source>
        <strain evidence="1 2">MSMB2087WGS</strain>
    </source>
</reference>
<dbReference type="AlphaFoldDB" id="A0A119HFP7"/>
<name>A0A119HFP7_9BURK</name>
<evidence type="ECO:0000313" key="2">
    <source>
        <dbReference type="Proteomes" id="UP000060630"/>
    </source>
</evidence>
<evidence type="ECO:0000313" key="1">
    <source>
        <dbReference type="EMBL" id="KWA84271.1"/>
    </source>
</evidence>
<comment type="caution">
    <text evidence="1">The sequence shown here is derived from an EMBL/GenBank/DDBJ whole genome shotgun (WGS) entry which is preliminary data.</text>
</comment>
<protein>
    <submittedName>
        <fullName evidence="1">Uncharacterized protein</fullName>
    </submittedName>
</protein>
<organism evidence="1 2">
    <name type="scientific">Burkholderia ubonensis</name>
    <dbReference type="NCBI Taxonomy" id="101571"/>
    <lineage>
        <taxon>Bacteria</taxon>
        <taxon>Pseudomonadati</taxon>
        <taxon>Pseudomonadota</taxon>
        <taxon>Betaproteobacteria</taxon>
        <taxon>Burkholderiales</taxon>
        <taxon>Burkholderiaceae</taxon>
        <taxon>Burkholderia</taxon>
        <taxon>Burkholderia cepacia complex</taxon>
    </lineage>
</organism>
<accession>A0A119HFP7</accession>
<proteinExistence type="predicted"/>
<dbReference type="Proteomes" id="UP000060630">
    <property type="component" value="Unassembled WGS sequence"/>
</dbReference>
<gene>
    <name evidence="1" type="ORF">WL29_23210</name>
</gene>
<dbReference type="EMBL" id="LPHD01000049">
    <property type="protein sequence ID" value="KWA84271.1"/>
    <property type="molecule type" value="Genomic_DNA"/>
</dbReference>